<dbReference type="InterPro" id="IPR051221">
    <property type="entry name" value="LDLR-related"/>
</dbReference>
<feature type="disulfide bond" evidence="13">
    <location>
        <begin position="558"/>
        <end position="570"/>
    </location>
</feature>
<keyword evidence="19" id="KW-1185">Reference proteome</keyword>
<dbReference type="InterPro" id="IPR049883">
    <property type="entry name" value="NOTCH1_EGF-like"/>
</dbReference>
<dbReference type="PANTHER" id="PTHR22722">
    <property type="entry name" value="LOW-DENSITY LIPOPROTEIN RECEPTOR-RELATED PROTEIN 2-RELATED"/>
    <property type="match status" value="1"/>
</dbReference>
<dbReference type="InterPro" id="IPR036055">
    <property type="entry name" value="LDL_receptor-like_sf"/>
</dbReference>
<feature type="disulfide bond" evidence="13">
    <location>
        <begin position="639"/>
        <end position="651"/>
    </location>
</feature>
<dbReference type="Pfam" id="PF00058">
    <property type="entry name" value="Ldl_recept_b"/>
    <property type="match status" value="2"/>
</dbReference>
<evidence type="ECO:0000256" key="14">
    <source>
        <dbReference type="PROSITE-ProRule" id="PRU00461"/>
    </source>
</evidence>
<feature type="disulfide bond" evidence="13">
    <location>
        <begin position="421"/>
        <end position="436"/>
    </location>
</feature>
<dbReference type="PRINTS" id="PR00261">
    <property type="entry name" value="LDLRECEPTOR"/>
</dbReference>
<dbReference type="FunFam" id="2.10.25.10:FF:000240">
    <property type="entry name" value="Vitamin K-dependent protein S"/>
    <property type="match status" value="1"/>
</dbReference>
<evidence type="ECO:0000313" key="19">
    <source>
        <dbReference type="Proteomes" id="UP000261660"/>
    </source>
</evidence>
<feature type="disulfide bond" evidence="13">
    <location>
        <begin position="315"/>
        <end position="330"/>
    </location>
</feature>
<feature type="region of interest" description="Disordered" evidence="15">
    <location>
        <begin position="1536"/>
        <end position="1579"/>
    </location>
</feature>
<dbReference type="SUPFAM" id="SSF63825">
    <property type="entry name" value="YWTD domain"/>
    <property type="match status" value="2"/>
</dbReference>
<dbReference type="InterPro" id="IPR001881">
    <property type="entry name" value="EGF-like_Ca-bd_dom"/>
</dbReference>
<name>A0A3Q3DZJ1_9LABR</name>
<dbReference type="Ensembl" id="ENSLBET00000000286.1">
    <property type="protein sequence ID" value="ENSLBEP00000000275.1"/>
    <property type="gene ID" value="ENSLBEG00000000190.1"/>
</dbReference>
<evidence type="ECO:0000256" key="1">
    <source>
        <dbReference type="ARBA" id="ARBA00004167"/>
    </source>
</evidence>
<dbReference type="Gene3D" id="2.10.25.10">
    <property type="entry name" value="Laminin"/>
    <property type="match status" value="2"/>
</dbReference>
<keyword evidence="9 12" id="KW-1015">Disulfide bond</keyword>
<dbReference type="CDD" id="cd00054">
    <property type="entry name" value="EGF_CA"/>
    <property type="match status" value="1"/>
</dbReference>
<dbReference type="PROSITE" id="PS01187">
    <property type="entry name" value="EGF_CA"/>
    <property type="match status" value="1"/>
</dbReference>
<comment type="subcellular location">
    <subcellularLocation>
        <location evidence="1">Membrane</location>
        <topology evidence="1">Single-pass membrane protein</topology>
    </subcellularLocation>
</comment>
<feature type="disulfide bond" evidence="13">
    <location>
        <begin position="276"/>
        <end position="291"/>
    </location>
</feature>
<feature type="disulfide bond" evidence="13">
    <location>
        <begin position="354"/>
        <end position="369"/>
    </location>
</feature>
<dbReference type="Pfam" id="PF00057">
    <property type="entry name" value="Ldl_recept_a"/>
    <property type="match status" value="15"/>
</dbReference>
<keyword evidence="11" id="KW-0325">Glycoprotein</keyword>
<evidence type="ECO:0000256" key="12">
    <source>
        <dbReference type="PROSITE-ProRule" id="PRU00076"/>
    </source>
</evidence>
<evidence type="ECO:0000256" key="16">
    <source>
        <dbReference type="SAM" id="Phobius"/>
    </source>
</evidence>
<feature type="disulfide bond" evidence="13">
    <location>
        <begin position="64"/>
        <end position="79"/>
    </location>
</feature>
<dbReference type="GO" id="GO:0042562">
    <property type="term" value="F:hormone binding"/>
    <property type="evidence" value="ECO:0007669"/>
    <property type="project" value="TreeGrafter"/>
</dbReference>
<feature type="disulfide bond" evidence="13">
    <location>
        <begin position="518"/>
        <end position="530"/>
    </location>
</feature>
<feature type="compositionally biased region" description="Basic and acidic residues" evidence="15">
    <location>
        <begin position="225"/>
        <end position="237"/>
    </location>
</feature>
<dbReference type="InterPro" id="IPR011042">
    <property type="entry name" value="6-blade_b-propeller_TolB-like"/>
</dbReference>
<feature type="disulfide bond" evidence="13">
    <location>
        <begin position="646"/>
        <end position="664"/>
    </location>
</feature>
<feature type="disulfide bond" evidence="12">
    <location>
        <begin position="1488"/>
        <end position="1497"/>
    </location>
</feature>
<dbReference type="Proteomes" id="UP000261660">
    <property type="component" value="Unplaced"/>
</dbReference>
<dbReference type="GO" id="GO:0005509">
    <property type="term" value="F:calcium ion binding"/>
    <property type="evidence" value="ECO:0007669"/>
    <property type="project" value="InterPro"/>
</dbReference>
<evidence type="ECO:0000256" key="9">
    <source>
        <dbReference type="ARBA" id="ARBA00023157"/>
    </source>
</evidence>
<sequence>MPASVSSDQFQCAHGKKCIEQSQVCDGVSQCQDRSDELKCTKQTEDCVFHCGDGSRCLPAKFLCDGERDCSDGTDEVNCEDQKDDGREEQRDTRVTSAPAVTVVSSTPIKCALGLKPCKSNLECVLYKHVCDGEADCKDGSDEEECLSECQTDQFQCAHGKKCIEQSQVCDGVSQCQDRSDELNCTKQTEDCVFHCGDGSRCLPANFVCDGERDCSDGTDEVNCEDQKDDGREEQRGTRVTSAPAVTVGSSTPIKCALGLKPCKSNLECVLYKHVCDGEADCKDGSDEEECLSECQTDQFQCAHGKKCIEQSQVCDGTPQCQDRSDELKCTKQTEDCVFHCGDGSRCLPAKFLCDGERDCSDGTDEVNCEDQKDDGREEQRGTRVTSAPAVTVSSSTPIKCALGSKPCKSNLECVLYQHVCDGEADCKDGSDEEECLSECQTDQFQCAHGKKCIEQSQVCDGVSQCQDRSDELGCAKLEGCTFQCDDKSRCISDSFLCDGERDCMDASDEANCPDEDCSATEYKCTSGQCVSAKMRCDGYPDCWDRSDEESCTNPPSCSTKLRCHQSTECLVQEWICDGDLDCKDGSDEKDCPVVPLSCGEFQWSCKSKTKCVPAAWKCDGMKDCDDGSDEVDCGVGTCLPHQFQCGSQECLDPALVCNSITNCADGSDEGGSCNVNCAETDMNHCTQSCYSTPQGPRCRCSEGFKLLEDGQTCADINECKGRSTGVCSHLCINTPGSYQCKCHLGYIMEAGGQHCKITGEPFLLASVQTDLYLLSLRSGSLDLLMSPAKRAILSLDYDWREQRVFWVGLDSESIRWSSLDQKTTGTLIKGVRADSVAVDWLGRNLYWIDGVNSQIVAVRLSKSTVSTLDHSIILDEDLDQPRSLALLPQKGLMFWTEIGNVVKIERAGMDGSERRALVNSSLGWPGGVAVDTSSDRVYWTDERLKSIGSATLDGDDIRILQMKETTNPFSLALFNGFLYWTDAKKRVVRAAHKISGKNHQVLLKRPRQPFGVKIVHPLLQMGIDGPCEKMRCSHMCVLAPGPKAVCKCPSGLLLAKDGLRCSKLADSSFLLILSPSTVTQIYLQSRHTAAELKGWPEHVAMQVPSVNEAAILDYSLRDHTLFLTDDSTTSLSSFKLKESNLSPRGQLLKLMGDTITAMALDWVTLNVYWSSNKQARLQVTSTMAAHTAVLIAEGIVRVEAIALHPPSGRVCYVNVGLQGKGSVECANMDGAERVVRKEAVQASSLVFSSTGDLIYWADTGSGTICSVQLDGSGYKEFKTEGLAAVALSGEMLLWMTESDKTRLWYRDEQQQNKLWFEVGTEVVGFKAFSESSQTGSNHCSKNNGHCHHLCLATPRGRTCRCAHDHVIVNDTHCILDQRCPAGSRPCLDQLSCKPAEKFCNGHVDCSDHSDENCVTLKLGSGVKVLATPRLRSSTAPPLPPPQLSEGLNTTLNASGQLRNLGAQQCSHRLCGGNGHCVEDGGNTVCACSFGYSGDSCEDHLLKTMQGPIVYGAVGLCAAVVVIVVMAVVVRRKSANTRRARPAEVKETSMTDLETESTPTTRPASSDIEKTEEAVSSVD</sequence>
<feature type="repeat" description="LDL-receptor class B" evidence="14">
    <location>
        <begin position="936"/>
        <end position="978"/>
    </location>
</feature>
<proteinExistence type="predicted"/>
<dbReference type="PROSITE" id="PS01186">
    <property type="entry name" value="EGF_2"/>
    <property type="match status" value="2"/>
</dbReference>
<evidence type="ECO:0000256" key="6">
    <source>
        <dbReference type="ARBA" id="ARBA00022737"/>
    </source>
</evidence>
<keyword evidence="2 12" id="KW-0245">EGF-like domain</keyword>
<feature type="disulfide bond" evidence="13">
    <location>
        <begin position="209"/>
        <end position="224"/>
    </location>
</feature>
<evidence type="ECO:0000256" key="4">
    <source>
        <dbReference type="ARBA" id="ARBA00022692"/>
    </source>
</evidence>
<dbReference type="InterPro" id="IPR009030">
    <property type="entry name" value="Growth_fac_rcpt_cys_sf"/>
</dbReference>
<feature type="repeat" description="LDL-receptor class B" evidence="14">
    <location>
        <begin position="892"/>
        <end position="935"/>
    </location>
</feature>
<dbReference type="InParanoid" id="A0A3Q3DZJ1"/>
<dbReference type="GO" id="GO:0016324">
    <property type="term" value="C:apical plasma membrane"/>
    <property type="evidence" value="ECO:0007669"/>
    <property type="project" value="TreeGrafter"/>
</dbReference>
<dbReference type="GO" id="GO:0043235">
    <property type="term" value="C:receptor complex"/>
    <property type="evidence" value="ECO:0007669"/>
    <property type="project" value="TreeGrafter"/>
</dbReference>
<dbReference type="FunFam" id="2.120.10.30:FF:000241">
    <property type="entry name" value="Low-density lipoprotein receptor-related protein 6"/>
    <property type="match status" value="1"/>
</dbReference>
<feature type="disulfide bond" evidence="13">
    <location>
        <begin position="170"/>
        <end position="185"/>
    </location>
</feature>
<dbReference type="Gene3D" id="2.120.10.30">
    <property type="entry name" value="TolB, C-terminal domain"/>
    <property type="match status" value="2"/>
</dbReference>
<feature type="region of interest" description="Disordered" evidence="15">
    <location>
        <begin position="225"/>
        <end position="244"/>
    </location>
</feature>
<evidence type="ECO:0000256" key="11">
    <source>
        <dbReference type="ARBA" id="ARBA00023180"/>
    </source>
</evidence>
<dbReference type="GeneTree" id="ENSGT00940000162544"/>
<keyword evidence="3" id="KW-0254">Endocytosis</keyword>
<evidence type="ECO:0000256" key="8">
    <source>
        <dbReference type="ARBA" id="ARBA00023136"/>
    </source>
</evidence>
<dbReference type="InterPro" id="IPR000152">
    <property type="entry name" value="EGF-type_Asp/Asn_hydroxyl_site"/>
</dbReference>
<evidence type="ECO:0000259" key="17">
    <source>
        <dbReference type="PROSITE" id="PS50026"/>
    </source>
</evidence>
<dbReference type="Gene3D" id="4.10.400.10">
    <property type="entry name" value="Low-density Lipoprotein Receptor"/>
    <property type="match status" value="15"/>
</dbReference>
<evidence type="ECO:0000256" key="10">
    <source>
        <dbReference type="ARBA" id="ARBA00023170"/>
    </source>
</evidence>
<feature type="compositionally biased region" description="Polar residues" evidence="15">
    <location>
        <begin position="1550"/>
        <end position="1564"/>
    </location>
</feature>
<organism evidence="18 19">
    <name type="scientific">Labrus bergylta</name>
    <name type="common">ballan wrasse</name>
    <dbReference type="NCBI Taxonomy" id="56723"/>
    <lineage>
        <taxon>Eukaryota</taxon>
        <taxon>Metazoa</taxon>
        <taxon>Chordata</taxon>
        <taxon>Craniata</taxon>
        <taxon>Vertebrata</taxon>
        <taxon>Euteleostomi</taxon>
        <taxon>Actinopterygii</taxon>
        <taxon>Neopterygii</taxon>
        <taxon>Teleostei</taxon>
        <taxon>Neoteleostei</taxon>
        <taxon>Acanthomorphata</taxon>
        <taxon>Eupercaria</taxon>
        <taxon>Labriformes</taxon>
        <taxon>Labridae</taxon>
        <taxon>Labrus</taxon>
    </lineage>
</organism>
<keyword evidence="8 16" id="KW-0472">Membrane</keyword>
<keyword evidence="6" id="KW-0677">Repeat</keyword>
<feature type="disulfide bond" evidence="13">
    <location>
        <begin position="131"/>
        <end position="146"/>
    </location>
</feature>
<dbReference type="SMART" id="SM00181">
    <property type="entry name" value="EGF"/>
    <property type="match status" value="8"/>
</dbReference>
<evidence type="ECO:0000313" key="18">
    <source>
        <dbReference type="Ensembl" id="ENSLBEP00000000275.1"/>
    </source>
</evidence>
<keyword evidence="10" id="KW-0675">Receptor</keyword>
<dbReference type="PROSITE" id="PS00010">
    <property type="entry name" value="ASX_HYDROXYL"/>
    <property type="match status" value="1"/>
</dbReference>
<dbReference type="Pfam" id="PF07645">
    <property type="entry name" value="EGF_CA"/>
    <property type="match status" value="1"/>
</dbReference>
<feature type="disulfide bond" evidence="13">
    <location>
        <begin position="460"/>
        <end position="475"/>
    </location>
</feature>
<dbReference type="SUPFAM" id="SSF57424">
    <property type="entry name" value="LDL receptor-like module"/>
    <property type="match status" value="16"/>
</dbReference>
<keyword evidence="7 16" id="KW-1133">Transmembrane helix</keyword>
<dbReference type="SMART" id="SM00135">
    <property type="entry name" value="LY"/>
    <property type="match status" value="8"/>
</dbReference>
<dbReference type="InterPro" id="IPR000033">
    <property type="entry name" value="LDLR_classB_rpt"/>
</dbReference>
<protein>
    <submittedName>
        <fullName evidence="18">Low-density lipoprotein receptor-related protein 1B-like</fullName>
    </submittedName>
</protein>
<feature type="disulfide bond" evidence="13">
    <location>
        <begin position="577"/>
        <end position="592"/>
    </location>
</feature>
<dbReference type="SMART" id="SM00179">
    <property type="entry name" value="EGF_CA"/>
    <property type="match status" value="2"/>
</dbReference>
<dbReference type="PANTHER" id="PTHR22722:SF12">
    <property type="entry name" value="EGF-LIKE DOMAIN-CONTAINING PROTEIN"/>
    <property type="match status" value="1"/>
</dbReference>
<dbReference type="CDD" id="cd00112">
    <property type="entry name" value="LDLa"/>
    <property type="match status" value="16"/>
</dbReference>
<evidence type="ECO:0000256" key="13">
    <source>
        <dbReference type="PROSITE-ProRule" id="PRU00124"/>
    </source>
</evidence>
<reference evidence="18" key="2">
    <citation type="submission" date="2025-09" db="UniProtKB">
        <authorList>
            <consortium name="Ensembl"/>
        </authorList>
    </citation>
    <scope>IDENTIFICATION</scope>
</reference>
<feature type="compositionally biased region" description="Basic and acidic residues" evidence="15">
    <location>
        <begin position="370"/>
        <end position="382"/>
    </location>
</feature>
<evidence type="ECO:0000256" key="3">
    <source>
        <dbReference type="ARBA" id="ARBA00022583"/>
    </source>
</evidence>
<dbReference type="PROSITE" id="PS50068">
    <property type="entry name" value="LDLRA_2"/>
    <property type="match status" value="16"/>
</dbReference>
<feature type="disulfide bond" evidence="13">
    <location>
        <begin position="25"/>
        <end position="40"/>
    </location>
</feature>
<dbReference type="PROSITE" id="PS51120">
    <property type="entry name" value="LDLRB"/>
    <property type="match status" value="2"/>
</dbReference>
<feature type="transmembrane region" description="Helical" evidence="16">
    <location>
        <begin position="1509"/>
        <end position="1530"/>
    </location>
</feature>
<comment type="caution">
    <text evidence="12">Lacks conserved residue(s) required for the propagation of feature annotation.</text>
</comment>
<evidence type="ECO:0000256" key="2">
    <source>
        <dbReference type="ARBA" id="ARBA00022536"/>
    </source>
</evidence>
<evidence type="ECO:0000256" key="15">
    <source>
        <dbReference type="SAM" id="MobiDB-lite"/>
    </source>
</evidence>
<dbReference type="InterPro" id="IPR018097">
    <property type="entry name" value="EGF_Ca-bd_CS"/>
</dbReference>
<accession>A0A3Q3DZJ1</accession>
<dbReference type="SUPFAM" id="SSF57184">
    <property type="entry name" value="Growth factor receptor domain"/>
    <property type="match status" value="1"/>
</dbReference>
<feature type="disulfide bond" evidence="13">
    <location>
        <begin position="537"/>
        <end position="552"/>
    </location>
</feature>
<dbReference type="Gene3D" id="4.10.1220.10">
    <property type="entry name" value="EGF-type module"/>
    <property type="match status" value="1"/>
</dbReference>
<dbReference type="InterPro" id="IPR023415">
    <property type="entry name" value="LDLR_class-A_CS"/>
</dbReference>
<dbReference type="PROSITE" id="PS00022">
    <property type="entry name" value="EGF_1"/>
    <property type="match status" value="1"/>
</dbReference>
<dbReference type="GO" id="GO:0006898">
    <property type="term" value="P:receptor-mediated endocytosis"/>
    <property type="evidence" value="ECO:0007669"/>
    <property type="project" value="TreeGrafter"/>
</dbReference>
<dbReference type="SUPFAM" id="SSF57196">
    <property type="entry name" value="EGF/Laminin"/>
    <property type="match status" value="1"/>
</dbReference>
<keyword evidence="4 16" id="KW-0812">Transmembrane</keyword>
<dbReference type="PROSITE" id="PS01209">
    <property type="entry name" value="LDLRA_1"/>
    <property type="match status" value="9"/>
</dbReference>
<feature type="domain" description="EGF-like" evidence="17">
    <location>
        <begin position="716"/>
        <end position="757"/>
    </location>
</feature>
<reference evidence="18" key="1">
    <citation type="submission" date="2025-08" db="UniProtKB">
        <authorList>
            <consortium name="Ensembl"/>
        </authorList>
    </citation>
    <scope>IDENTIFICATION</scope>
</reference>
<evidence type="ECO:0000256" key="7">
    <source>
        <dbReference type="ARBA" id="ARBA00022989"/>
    </source>
</evidence>
<evidence type="ECO:0000256" key="5">
    <source>
        <dbReference type="ARBA" id="ARBA00022729"/>
    </source>
</evidence>
<dbReference type="SMART" id="SM00192">
    <property type="entry name" value="LDLa"/>
    <property type="match status" value="16"/>
</dbReference>
<feature type="disulfide bond" evidence="13">
    <location>
        <begin position="498"/>
        <end position="513"/>
    </location>
</feature>
<dbReference type="PROSITE" id="PS50026">
    <property type="entry name" value="EGF_3"/>
    <property type="match status" value="2"/>
</dbReference>
<feature type="region of interest" description="Disordered" evidence="15">
    <location>
        <begin position="370"/>
        <end position="389"/>
    </location>
</feature>
<feature type="domain" description="EGF-like" evidence="17">
    <location>
        <begin position="1462"/>
        <end position="1498"/>
    </location>
</feature>
<feature type="disulfide bond" evidence="13">
    <location>
        <begin position="525"/>
        <end position="543"/>
    </location>
</feature>
<feature type="disulfide bond" evidence="13">
    <location>
        <begin position="619"/>
        <end position="634"/>
    </location>
</feature>
<keyword evidence="5" id="KW-0732">Signal</keyword>
<dbReference type="InterPro" id="IPR002172">
    <property type="entry name" value="LDrepeatLR_classA_rpt"/>
</dbReference>
<dbReference type="InterPro" id="IPR000742">
    <property type="entry name" value="EGF"/>
</dbReference>